<dbReference type="SMART" id="SM00320">
    <property type="entry name" value="WD40"/>
    <property type="match status" value="6"/>
</dbReference>
<dbReference type="InterPro" id="IPR036322">
    <property type="entry name" value="WD40_repeat_dom_sf"/>
</dbReference>
<evidence type="ECO:0000313" key="9">
    <source>
        <dbReference type="Proteomes" id="UP001138500"/>
    </source>
</evidence>
<dbReference type="Proteomes" id="UP001138500">
    <property type="component" value="Unassembled WGS sequence"/>
</dbReference>
<evidence type="ECO:0000256" key="6">
    <source>
        <dbReference type="PROSITE-ProRule" id="PRU00221"/>
    </source>
</evidence>
<evidence type="ECO:0000256" key="2">
    <source>
        <dbReference type="ARBA" id="ARBA00022574"/>
    </source>
</evidence>
<feature type="compositionally biased region" description="Low complexity" evidence="7">
    <location>
        <begin position="28"/>
        <end position="39"/>
    </location>
</feature>
<comment type="similarity">
    <text evidence="5">Belongs to the WD repeat cdt2 family.</text>
</comment>
<dbReference type="AlphaFoldDB" id="A0A9W7SVB5"/>
<feature type="repeat" description="WD" evidence="6">
    <location>
        <begin position="315"/>
        <end position="357"/>
    </location>
</feature>
<proteinExistence type="inferred from homology"/>
<dbReference type="InterPro" id="IPR015943">
    <property type="entry name" value="WD40/YVTN_repeat-like_dom_sf"/>
</dbReference>
<dbReference type="PROSITE" id="PS50082">
    <property type="entry name" value="WD_REPEATS_2"/>
    <property type="match status" value="3"/>
</dbReference>
<evidence type="ECO:0000256" key="7">
    <source>
        <dbReference type="SAM" id="MobiDB-lite"/>
    </source>
</evidence>
<keyword evidence="9" id="KW-1185">Reference proteome</keyword>
<dbReference type="GO" id="GO:0005634">
    <property type="term" value="C:nucleus"/>
    <property type="evidence" value="ECO:0007669"/>
    <property type="project" value="TreeGrafter"/>
</dbReference>
<accession>A0A9W7SVB5</accession>
<dbReference type="PANTHER" id="PTHR22852:SF0">
    <property type="entry name" value="DENTICLELESS PROTEIN HOMOLOG"/>
    <property type="match status" value="1"/>
</dbReference>
<comment type="caution">
    <text evidence="8">The sequence shown here is derived from an EMBL/GenBank/DDBJ whole genome shotgun (WGS) entry which is preliminary data.</text>
</comment>
<feature type="repeat" description="WD" evidence="6">
    <location>
        <begin position="273"/>
        <end position="314"/>
    </location>
</feature>
<reference evidence="8 9" key="2">
    <citation type="journal article" date="2021" name="Curr. Genet.">
        <title>Genetic response to nitrogen starvation in the aggressive Eucalyptus foliar pathogen Teratosphaeria destructans.</title>
        <authorList>
            <person name="Havenga M."/>
            <person name="Wingfield B.D."/>
            <person name="Wingfield M.J."/>
            <person name="Dreyer L.L."/>
            <person name="Roets F."/>
            <person name="Aylward J."/>
        </authorList>
    </citation>
    <scope>NUCLEOTIDE SEQUENCE [LARGE SCALE GENOMIC DNA]</scope>
    <source>
        <strain evidence="8">CMW44962</strain>
    </source>
</reference>
<dbReference type="Pfam" id="PF00400">
    <property type="entry name" value="WD40"/>
    <property type="match status" value="3"/>
</dbReference>
<dbReference type="InterPro" id="IPR001680">
    <property type="entry name" value="WD40_rpt"/>
</dbReference>
<evidence type="ECO:0000256" key="5">
    <source>
        <dbReference type="ARBA" id="ARBA00038344"/>
    </source>
</evidence>
<dbReference type="GO" id="GO:0030674">
    <property type="term" value="F:protein-macromolecule adaptor activity"/>
    <property type="evidence" value="ECO:0007669"/>
    <property type="project" value="TreeGrafter"/>
</dbReference>
<dbReference type="InterPro" id="IPR019775">
    <property type="entry name" value="WD40_repeat_CS"/>
</dbReference>
<dbReference type="PROSITE" id="PS50294">
    <property type="entry name" value="WD_REPEATS_REGION"/>
    <property type="match status" value="1"/>
</dbReference>
<dbReference type="PROSITE" id="PS00678">
    <property type="entry name" value="WD_REPEATS_1"/>
    <property type="match status" value="1"/>
</dbReference>
<feature type="region of interest" description="Disordered" evidence="7">
    <location>
        <begin position="130"/>
        <end position="155"/>
    </location>
</feature>
<dbReference type="GO" id="GO:0051301">
    <property type="term" value="P:cell division"/>
    <property type="evidence" value="ECO:0007669"/>
    <property type="project" value="UniProtKB-KW"/>
</dbReference>
<dbReference type="PANTHER" id="PTHR22852">
    <property type="entry name" value="LETHAL 2 DENTICLELESS PROTEIN RETINOIC ACID-REGULATED NUCLEAR MATRIX-ASSOCIATED PROTEIN"/>
    <property type="match status" value="1"/>
</dbReference>
<organism evidence="8 9">
    <name type="scientific">Teratosphaeria destructans</name>
    <dbReference type="NCBI Taxonomy" id="418781"/>
    <lineage>
        <taxon>Eukaryota</taxon>
        <taxon>Fungi</taxon>
        <taxon>Dikarya</taxon>
        <taxon>Ascomycota</taxon>
        <taxon>Pezizomycotina</taxon>
        <taxon>Dothideomycetes</taxon>
        <taxon>Dothideomycetidae</taxon>
        <taxon>Mycosphaerellales</taxon>
        <taxon>Teratosphaeriaceae</taxon>
        <taxon>Teratosphaeria</taxon>
    </lineage>
</organism>
<dbReference type="SUPFAM" id="SSF50978">
    <property type="entry name" value="WD40 repeat-like"/>
    <property type="match status" value="1"/>
</dbReference>
<gene>
    <name evidence="8" type="ORF">Tdes44962_MAKER02072</name>
</gene>
<dbReference type="Gene3D" id="2.130.10.10">
    <property type="entry name" value="YVTN repeat-like/Quinoprotein amine dehydrogenase"/>
    <property type="match status" value="3"/>
</dbReference>
<reference evidence="8 9" key="1">
    <citation type="journal article" date="2018" name="IMA Fungus">
        <title>IMA Genome-F 10: Nine draft genome sequences of Claviceps purpurea s.lat., including C. arundinis, C. humidiphila, and C. cf. spartinae, pseudomolecules for the pitch canker pathogen Fusarium circinatum, draft genome of Davidsoniella eucalypti, Grosmannia galeiformis, Quambalaria eucalypti, and Teratosphaeria destructans.</title>
        <authorList>
            <person name="Wingfield B.D."/>
            <person name="Liu M."/>
            <person name="Nguyen H.D."/>
            <person name="Lane F.A."/>
            <person name="Morgan S.W."/>
            <person name="De Vos L."/>
            <person name="Wilken P.M."/>
            <person name="Duong T.A."/>
            <person name="Aylward J."/>
            <person name="Coetzee M.P."/>
            <person name="Dadej K."/>
            <person name="De Beer Z.W."/>
            <person name="Findlay W."/>
            <person name="Havenga M."/>
            <person name="Kolarik M."/>
            <person name="Menzies J.G."/>
            <person name="Naidoo K."/>
            <person name="Pochopski O."/>
            <person name="Shoukouhi P."/>
            <person name="Santana Q.C."/>
            <person name="Seifert K.A."/>
            <person name="Soal N."/>
            <person name="Steenkamp E.T."/>
            <person name="Tatham C.T."/>
            <person name="van der Nest M.A."/>
            <person name="Wingfield M.J."/>
        </authorList>
    </citation>
    <scope>NUCLEOTIDE SEQUENCE [LARGE SCALE GENOMIC DNA]</scope>
    <source>
        <strain evidence="8">CMW44962</strain>
    </source>
</reference>
<dbReference type="InterPro" id="IPR051865">
    <property type="entry name" value="WD-repeat_CDT2_adapter"/>
</dbReference>
<evidence type="ECO:0000256" key="4">
    <source>
        <dbReference type="ARBA" id="ARBA00022786"/>
    </source>
</evidence>
<keyword evidence="3" id="KW-0677">Repeat</keyword>
<sequence>MAEEPFFSSQGSHYDRHAILQQEQENISSSPPRSLLASPTRTSPRLHKALKPKGLPTVTPKRFTRFFTPRSTISGGGGRQSKAARTLRDITKNGANRRRHTEPVKDSLLCSVDAVERPNKRRKTSIVIASSPPQSSPLKHVHNAAGRDGASPDGEEMDDDIANLLDNDQPFPQPIRRLRPAGKIRRVLERSFGGYDAVGTGWRGASHGASWQAETANFVSKPDDIHSFRGSSLPFCSASCNTNTLVAAGDEKGSIRLMDSAVNEDFRTPHVNFKVHSNAIMDMAFSADDYLLASASGDQTARVVDMHTQRVLAILSGHGSSVKQIRFQPNTDNIITTSARDGTVKVWDLRSGELDSVASLRVSQRRFLNEDGLLEPSVRYCNEGILVGPAHRSVNGVTTSPSILKSEDSSVSITSIQHLPNGREHLLLTASELSASVKLWDLRNARSRNPVALAATPLPETHRKTRNFGLSSMMLSGDGARLYTLCKDATVYAYSTNQILLGVAPEMSNSGRRRAPKETKVGLGPLYAFRHPALRTETFYVKSSLRSARGDGSEILAVGSSSGCAVLFPLDERHFKRPQRDEEHSDDEDDIPSLTRKLARASTSSLPVYQQGTALIRGHTKEVTSMTWTHDGDLVTVADDFTTRVWREDTEQARHLRSCGEGGGRRWGMGWADVDAAWDQEE</sequence>
<dbReference type="EMBL" id="RIBY02001113">
    <property type="protein sequence ID" value="KAH9832408.1"/>
    <property type="molecule type" value="Genomic_DNA"/>
</dbReference>
<feature type="repeat" description="WD" evidence="6">
    <location>
        <begin position="616"/>
        <end position="656"/>
    </location>
</feature>
<name>A0A9W7SVB5_9PEZI</name>
<protein>
    <submittedName>
        <fullName evidence="8">Cell division cycle protein cdt2-like</fullName>
    </submittedName>
</protein>
<dbReference type="GO" id="GO:0043161">
    <property type="term" value="P:proteasome-mediated ubiquitin-dependent protein catabolic process"/>
    <property type="evidence" value="ECO:0007669"/>
    <property type="project" value="TreeGrafter"/>
</dbReference>
<dbReference type="OrthoDB" id="2096344at2759"/>
<keyword evidence="2 6" id="KW-0853">WD repeat</keyword>
<evidence type="ECO:0000313" key="8">
    <source>
        <dbReference type="EMBL" id="KAH9832408.1"/>
    </source>
</evidence>
<keyword evidence="4" id="KW-0833">Ubl conjugation pathway</keyword>
<comment type="pathway">
    <text evidence="1">Protein modification; protein ubiquitination.</text>
</comment>
<evidence type="ECO:0000256" key="3">
    <source>
        <dbReference type="ARBA" id="ARBA00022737"/>
    </source>
</evidence>
<evidence type="ECO:0000256" key="1">
    <source>
        <dbReference type="ARBA" id="ARBA00004906"/>
    </source>
</evidence>
<feature type="region of interest" description="Disordered" evidence="7">
    <location>
        <begin position="1"/>
        <end position="104"/>
    </location>
</feature>